<dbReference type="PANTHER" id="PTHR11188:SF17">
    <property type="entry name" value="FI21816P1"/>
    <property type="match status" value="1"/>
</dbReference>
<dbReference type="PANTHER" id="PTHR11188">
    <property type="entry name" value="ARRESTIN DOMAIN CONTAINING PROTEIN"/>
    <property type="match status" value="1"/>
</dbReference>
<evidence type="ECO:0000313" key="3">
    <source>
        <dbReference type="Proteomes" id="UP000242381"/>
    </source>
</evidence>
<dbReference type="GO" id="GO:0031625">
    <property type="term" value="F:ubiquitin protein ligase binding"/>
    <property type="evidence" value="ECO:0007669"/>
    <property type="project" value="TreeGrafter"/>
</dbReference>
<dbReference type="InterPro" id="IPR011022">
    <property type="entry name" value="Arrestin_C-like"/>
</dbReference>
<dbReference type="GO" id="GO:0070086">
    <property type="term" value="P:ubiquitin-dependent endocytosis"/>
    <property type="evidence" value="ECO:0007669"/>
    <property type="project" value="TreeGrafter"/>
</dbReference>
<dbReference type="SMART" id="SM01017">
    <property type="entry name" value="Arrestin_C"/>
    <property type="match status" value="1"/>
</dbReference>
<dbReference type="VEuPathDB" id="FungiDB:BCV72DRAFT_112013"/>
<dbReference type="GO" id="GO:0030674">
    <property type="term" value="F:protein-macromolecule adaptor activity"/>
    <property type="evidence" value="ECO:0007669"/>
    <property type="project" value="TreeGrafter"/>
</dbReference>
<dbReference type="InterPro" id="IPR014752">
    <property type="entry name" value="Arrestin-like_C"/>
</dbReference>
<protein>
    <recommendedName>
        <fullName evidence="1">Arrestin C-terminal-like domain-containing protein</fullName>
    </recommendedName>
</protein>
<evidence type="ECO:0000259" key="1">
    <source>
        <dbReference type="SMART" id="SM01017"/>
    </source>
</evidence>
<reference evidence="2 3" key="1">
    <citation type="journal article" date="2016" name="Proc. Natl. Acad. Sci. U.S.A.">
        <title>Lipid metabolic changes in an early divergent fungus govern the establishment of a mutualistic symbiosis with endobacteria.</title>
        <authorList>
            <person name="Lastovetsky O.A."/>
            <person name="Gaspar M.L."/>
            <person name="Mondo S.J."/>
            <person name="LaButti K.M."/>
            <person name="Sandor L."/>
            <person name="Grigoriev I.V."/>
            <person name="Henry S.A."/>
            <person name="Pawlowska T.E."/>
        </authorList>
    </citation>
    <scope>NUCLEOTIDE SEQUENCE [LARGE SCALE GENOMIC DNA]</scope>
    <source>
        <strain evidence="2 3">ATCC 11559</strain>
    </source>
</reference>
<proteinExistence type="predicted"/>
<dbReference type="GO" id="GO:0005829">
    <property type="term" value="C:cytosol"/>
    <property type="evidence" value="ECO:0007669"/>
    <property type="project" value="TreeGrafter"/>
</dbReference>
<dbReference type="SUPFAM" id="SSF81296">
    <property type="entry name" value="E set domains"/>
    <property type="match status" value="2"/>
</dbReference>
<dbReference type="InterPro" id="IPR050357">
    <property type="entry name" value="Arrestin_domain-protein"/>
</dbReference>
<evidence type="ECO:0000313" key="2">
    <source>
        <dbReference type="EMBL" id="ORE21492.1"/>
    </source>
</evidence>
<feature type="domain" description="Arrestin C-terminal-like" evidence="1">
    <location>
        <begin position="140"/>
        <end position="283"/>
    </location>
</feature>
<accession>A0A1X0SB34</accession>
<dbReference type="OMA" id="CRAINGW"/>
<dbReference type="AlphaFoldDB" id="A0A1X0SB34"/>
<sequence>MKTISTNKPNAKLRIHLENNHLIMYGSALESSGCVLRGALSLKLKKPTSFKSLSLHFLGKVSVSWNQGIHTFEFDLILPGSLPESTRMDKYYNVDYQLKAVAEKPGFSRNYTAQRDIHLSRQRPNLTTDYYDPIHVTDQWTDRLSCEISLPTKVYTYGDHIPITIDAVPLKPNLRVLYVSCTFKESITCRAVNGWFNGKNKKQGRIIEYTRKDTSSSRLVENYRWSTSIHMNVPRTITDIQCDVNNESVRVRHKLKLVLFLEHQHELHELRMEIPIIIAITDSIGVLPPYEDVWQTLPYDPLLMLTPSTSSIPPSYHSVAVN</sequence>
<dbReference type="EMBL" id="KV921278">
    <property type="protein sequence ID" value="ORE21492.1"/>
    <property type="molecule type" value="Genomic_DNA"/>
</dbReference>
<dbReference type="Pfam" id="PF02752">
    <property type="entry name" value="Arrestin_C"/>
    <property type="match status" value="1"/>
</dbReference>
<dbReference type="GO" id="GO:0005886">
    <property type="term" value="C:plasma membrane"/>
    <property type="evidence" value="ECO:0007669"/>
    <property type="project" value="TreeGrafter"/>
</dbReference>
<dbReference type="Proteomes" id="UP000242381">
    <property type="component" value="Unassembled WGS sequence"/>
</dbReference>
<dbReference type="Gene3D" id="2.60.40.640">
    <property type="match status" value="3"/>
</dbReference>
<name>A0A1X0SB34_RHIZD</name>
<organism evidence="2 3">
    <name type="scientific">Rhizopus microsporus</name>
    <dbReference type="NCBI Taxonomy" id="58291"/>
    <lineage>
        <taxon>Eukaryota</taxon>
        <taxon>Fungi</taxon>
        <taxon>Fungi incertae sedis</taxon>
        <taxon>Mucoromycota</taxon>
        <taxon>Mucoromycotina</taxon>
        <taxon>Mucoromycetes</taxon>
        <taxon>Mucorales</taxon>
        <taxon>Mucorineae</taxon>
        <taxon>Rhizopodaceae</taxon>
        <taxon>Rhizopus</taxon>
    </lineage>
</organism>
<dbReference type="InterPro" id="IPR014756">
    <property type="entry name" value="Ig_E-set"/>
</dbReference>
<gene>
    <name evidence="2" type="ORF">BCV71DRAFT_241628</name>
</gene>